<reference evidence="1" key="1">
    <citation type="submission" date="2018-05" db="EMBL/GenBank/DDBJ databases">
        <authorList>
            <person name="Lanie J.A."/>
            <person name="Ng W.-L."/>
            <person name="Kazmierczak K.M."/>
            <person name="Andrzejewski T.M."/>
            <person name="Davidsen T.M."/>
            <person name="Wayne K.J."/>
            <person name="Tettelin H."/>
            <person name="Glass J.I."/>
            <person name="Rusch D."/>
            <person name="Podicherti R."/>
            <person name="Tsui H.-C.T."/>
            <person name="Winkler M.E."/>
        </authorList>
    </citation>
    <scope>NUCLEOTIDE SEQUENCE</scope>
</reference>
<sequence>MPEEYDNPDVLLGIGEKKCKESLRNYLQSLSANQLLLTRIVN</sequence>
<organism evidence="1">
    <name type="scientific">marine metagenome</name>
    <dbReference type="NCBI Taxonomy" id="408172"/>
    <lineage>
        <taxon>unclassified sequences</taxon>
        <taxon>metagenomes</taxon>
        <taxon>ecological metagenomes</taxon>
    </lineage>
</organism>
<dbReference type="AlphaFoldDB" id="A0A382JWQ0"/>
<feature type="non-terminal residue" evidence="1">
    <location>
        <position position="42"/>
    </location>
</feature>
<gene>
    <name evidence="1" type="ORF">METZ01_LOCUS268507</name>
</gene>
<name>A0A382JWQ0_9ZZZZ</name>
<evidence type="ECO:0000313" key="1">
    <source>
        <dbReference type="EMBL" id="SVC15653.1"/>
    </source>
</evidence>
<dbReference type="EMBL" id="UINC01076461">
    <property type="protein sequence ID" value="SVC15653.1"/>
    <property type="molecule type" value="Genomic_DNA"/>
</dbReference>
<accession>A0A382JWQ0</accession>
<proteinExistence type="predicted"/>
<protein>
    <submittedName>
        <fullName evidence="1">Uncharacterized protein</fullName>
    </submittedName>
</protein>